<dbReference type="NCBIfam" id="TIGR00121">
    <property type="entry name" value="birA_ligase"/>
    <property type="match status" value="1"/>
</dbReference>
<name>A0ABS0B1G6_9BACT</name>
<dbReference type="InterPro" id="IPR045864">
    <property type="entry name" value="aa-tRNA-synth_II/BPL/LPL"/>
</dbReference>
<proteinExistence type="predicted"/>
<dbReference type="SUPFAM" id="SSF55681">
    <property type="entry name" value="Class II aaRS and biotin synthetases"/>
    <property type="match status" value="1"/>
</dbReference>
<dbReference type="InterPro" id="IPR004408">
    <property type="entry name" value="Biotin_CoA_COase_ligase"/>
</dbReference>
<accession>A0ABS0B1G6</accession>
<evidence type="ECO:0000259" key="2">
    <source>
        <dbReference type="PROSITE" id="PS51733"/>
    </source>
</evidence>
<comment type="caution">
    <text evidence="3">The sequence shown here is derived from an EMBL/GenBank/DDBJ whole genome shotgun (WGS) entry which is preliminary data.</text>
</comment>
<sequence length="243" mass="27266">MVEKVTPIHLESIDSTNTYAKNNYQNFDPKGWTRITATEQTGGRGRFNREWVSPKGESIYLTYYFTMEKEKADLGNLTQVLSLSIVKLLQKEGLKGEIKWPNDVLIGGKKIAGILAETIDLQEKWGVILGMGINVNVKKETLDPIDQPATSFLVETGKSYDMSSLIAMLEMLFLTDYDLYLEKGFAHFYKEYDALLTHKGKEITLHQNGTSISGTLHSLSPDGRINILLPSGEVETFHSGEIK</sequence>
<gene>
    <name evidence="3" type="ORF">NEPTK9_000892</name>
</gene>
<dbReference type="PANTHER" id="PTHR12835:SF5">
    <property type="entry name" value="BIOTIN--PROTEIN LIGASE"/>
    <property type="match status" value="1"/>
</dbReference>
<dbReference type="EMBL" id="JAAEJV010000020">
    <property type="protein sequence ID" value="MBF5059380.1"/>
    <property type="molecule type" value="Genomic_DNA"/>
</dbReference>
<evidence type="ECO:0000313" key="3">
    <source>
        <dbReference type="EMBL" id="MBF5059380.1"/>
    </source>
</evidence>
<organism evidence="3 4">
    <name type="scientific">Candidatus Neptunichlamydia vexilliferae</name>
    <dbReference type="NCBI Taxonomy" id="1651774"/>
    <lineage>
        <taxon>Bacteria</taxon>
        <taxon>Pseudomonadati</taxon>
        <taxon>Chlamydiota</taxon>
        <taxon>Chlamydiia</taxon>
        <taxon>Parachlamydiales</taxon>
        <taxon>Simkaniaceae</taxon>
        <taxon>Candidatus Neptunichlamydia</taxon>
    </lineage>
</organism>
<dbReference type="PROSITE" id="PS51733">
    <property type="entry name" value="BPL_LPL_CATALYTIC"/>
    <property type="match status" value="1"/>
</dbReference>
<dbReference type="RefSeq" id="WP_194847683.1">
    <property type="nucleotide sequence ID" value="NZ_JAAEJV010000020.1"/>
</dbReference>
<dbReference type="Gene3D" id="3.30.930.10">
    <property type="entry name" value="Bira Bifunctional Protein, Domain 2"/>
    <property type="match status" value="1"/>
</dbReference>
<dbReference type="PANTHER" id="PTHR12835">
    <property type="entry name" value="BIOTIN PROTEIN LIGASE"/>
    <property type="match status" value="1"/>
</dbReference>
<reference evidence="3 4" key="1">
    <citation type="submission" date="2020-01" db="EMBL/GenBank/DDBJ databases">
        <title>Draft genome sequence of Cand. Neptunochlamydia vexilliferae K9.</title>
        <authorList>
            <person name="Schulz F."/>
            <person name="Koestlbacher S."/>
            <person name="Wascher F."/>
            <person name="Pizzetti I."/>
            <person name="Horn M."/>
        </authorList>
    </citation>
    <scope>NUCLEOTIDE SEQUENCE [LARGE SCALE GENOMIC DNA]</scope>
    <source>
        <strain evidence="3 4">K9</strain>
    </source>
</reference>
<dbReference type="Pfam" id="PF03099">
    <property type="entry name" value="BPL_LplA_LipB"/>
    <property type="match status" value="1"/>
</dbReference>
<dbReference type="Proteomes" id="UP001194714">
    <property type="component" value="Unassembled WGS sequence"/>
</dbReference>
<keyword evidence="4" id="KW-1185">Reference proteome</keyword>
<protein>
    <recommendedName>
        <fullName evidence="2">BPL/LPL catalytic domain-containing protein</fullName>
    </recommendedName>
</protein>
<evidence type="ECO:0000313" key="4">
    <source>
        <dbReference type="Proteomes" id="UP001194714"/>
    </source>
</evidence>
<dbReference type="InterPro" id="IPR004143">
    <property type="entry name" value="BPL_LPL_catalytic"/>
</dbReference>
<keyword evidence="1" id="KW-0436">Ligase</keyword>
<evidence type="ECO:0000256" key="1">
    <source>
        <dbReference type="ARBA" id="ARBA00022598"/>
    </source>
</evidence>
<dbReference type="CDD" id="cd16442">
    <property type="entry name" value="BPL"/>
    <property type="match status" value="1"/>
</dbReference>
<feature type="domain" description="BPL/LPL catalytic" evidence="2">
    <location>
        <begin position="1"/>
        <end position="181"/>
    </location>
</feature>